<evidence type="ECO:0000313" key="2">
    <source>
        <dbReference type="Proteomes" id="UP000621447"/>
    </source>
</evidence>
<dbReference type="Proteomes" id="UP000621447">
    <property type="component" value="Unassembled WGS sequence"/>
</dbReference>
<gene>
    <name evidence="1" type="ORF">HRV97_01445</name>
</gene>
<proteinExistence type="predicted"/>
<accession>A0ABX2JHE4</accession>
<evidence type="ECO:0008006" key="3">
    <source>
        <dbReference type="Google" id="ProtNLM"/>
    </source>
</evidence>
<organism evidence="1 2">
    <name type="scientific">Sphingomonas hominis</name>
    <dbReference type="NCBI Taxonomy" id="2741495"/>
    <lineage>
        <taxon>Bacteria</taxon>
        <taxon>Pseudomonadati</taxon>
        <taxon>Pseudomonadota</taxon>
        <taxon>Alphaproteobacteria</taxon>
        <taxon>Sphingomonadales</taxon>
        <taxon>Sphingomonadaceae</taxon>
        <taxon>Sphingomonas</taxon>
    </lineage>
</organism>
<comment type="caution">
    <text evidence="1">The sequence shown here is derived from an EMBL/GenBank/DDBJ whole genome shotgun (WGS) entry which is preliminary data.</text>
</comment>
<dbReference type="RefSeq" id="WP_174191924.1">
    <property type="nucleotide sequence ID" value="NZ_JABULH010000001.1"/>
</dbReference>
<evidence type="ECO:0000313" key="1">
    <source>
        <dbReference type="EMBL" id="NTS63824.1"/>
    </source>
</evidence>
<name>A0ABX2JHE4_9SPHN</name>
<reference evidence="1 2" key="1">
    <citation type="submission" date="2020-06" db="EMBL/GenBank/DDBJ databases">
        <title>Sphingomonas hominis sp. nov., a member of the Sphingomonas, isolated from the hair of a 22-year-old girl.</title>
        <authorList>
            <person name="Zhang D.-F."/>
            <person name="Cui X.-W."/>
        </authorList>
    </citation>
    <scope>NUCLEOTIDE SEQUENCE [LARGE SCALE GENOMIC DNA]</scope>
    <source>
        <strain evidence="1 2">HHU CXW</strain>
    </source>
</reference>
<keyword evidence="2" id="KW-1185">Reference proteome</keyword>
<dbReference type="EMBL" id="JABULH010000001">
    <property type="protein sequence ID" value="NTS63824.1"/>
    <property type="molecule type" value="Genomic_DNA"/>
</dbReference>
<sequence>MEAAFFVMAIMGCGDANTACTEARVDPVRYSNVAQCQAAMPAALARNNDLLFPVISATCRSNGQQWVKATAKTSPRG</sequence>
<protein>
    <recommendedName>
        <fullName evidence="3">Lipoprotein</fullName>
    </recommendedName>
</protein>